<dbReference type="InterPro" id="IPR011032">
    <property type="entry name" value="GroES-like_sf"/>
</dbReference>
<dbReference type="Gene3D" id="3.90.180.10">
    <property type="entry name" value="Medium-chain alcohol dehydrogenases, catalytic domain"/>
    <property type="match status" value="1"/>
</dbReference>
<accession>A0A3E0I5K5</accession>
<sequence>MDPSVNAMKSYRLNAARTLELVDGPVPTPGRGQVLVRVKAASLNARDTMIAAGVYPWPALPDLVQLSDGAGVVEAVGPDTGRFRVGDRVVNSFAPTWYGGPLREFGQMYGTDIDGWLAEYVVVDENALVTMPAHLSFEEAATLPCAALTGWSAVAGVGPADTVLIQGSGGVSLAALQFARTAGARVIATTSSEAKAQKLQALGASDVVNYVDTPDWGTAVRKLTDDRGVDLVVEVGGAITQSLNALALRGTVALVGSLTGPGEAVDLMDLLLRVAILRTIGVGSRSDLEEMNRVIGLHELRPVIDRVFPFDEAPAAYEHFAHGSRFGKVVISL</sequence>
<dbReference type="InterPro" id="IPR036291">
    <property type="entry name" value="NAD(P)-bd_dom_sf"/>
</dbReference>
<organism evidence="2 3">
    <name type="scientific">Kutzneria buriramensis</name>
    <dbReference type="NCBI Taxonomy" id="1045776"/>
    <lineage>
        <taxon>Bacteria</taxon>
        <taxon>Bacillati</taxon>
        <taxon>Actinomycetota</taxon>
        <taxon>Actinomycetes</taxon>
        <taxon>Pseudonocardiales</taxon>
        <taxon>Pseudonocardiaceae</taxon>
        <taxon>Kutzneria</taxon>
    </lineage>
</organism>
<dbReference type="CDD" id="cd08276">
    <property type="entry name" value="MDR7"/>
    <property type="match status" value="1"/>
</dbReference>
<dbReference type="PANTHER" id="PTHR45033:SF2">
    <property type="entry name" value="ZINC-TYPE ALCOHOL DEHYDROGENASE-LIKE PROTEIN C1773.06C"/>
    <property type="match status" value="1"/>
</dbReference>
<dbReference type="InterPro" id="IPR013154">
    <property type="entry name" value="ADH-like_N"/>
</dbReference>
<name>A0A3E0I5K5_9PSEU</name>
<feature type="domain" description="Enoyl reductase (ER)" evidence="1">
    <location>
        <begin position="14"/>
        <end position="331"/>
    </location>
</feature>
<dbReference type="InterPro" id="IPR020843">
    <property type="entry name" value="ER"/>
</dbReference>
<dbReference type="Proteomes" id="UP000256269">
    <property type="component" value="Unassembled WGS sequence"/>
</dbReference>
<dbReference type="EMBL" id="QUNO01000002">
    <property type="protein sequence ID" value="REH53816.1"/>
    <property type="molecule type" value="Genomic_DNA"/>
</dbReference>
<comment type="caution">
    <text evidence="2">The sequence shown here is derived from an EMBL/GenBank/DDBJ whole genome shotgun (WGS) entry which is preliminary data.</text>
</comment>
<reference evidence="2 3" key="1">
    <citation type="submission" date="2018-08" db="EMBL/GenBank/DDBJ databases">
        <title>Genomic Encyclopedia of Archaeal and Bacterial Type Strains, Phase II (KMG-II): from individual species to whole genera.</title>
        <authorList>
            <person name="Goeker M."/>
        </authorList>
    </citation>
    <scope>NUCLEOTIDE SEQUENCE [LARGE SCALE GENOMIC DNA]</scope>
    <source>
        <strain evidence="2 3">DSM 45791</strain>
    </source>
</reference>
<dbReference type="AlphaFoldDB" id="A0A3E0I5K5"/>
<evidence type="ECO:0000259" key="1">
    <source>
        <dbReference type="SMART" id="SM00829"/>
    </source>
</evidence>
<keyword evidence="3" id="KW-1185">Reference proteome</keyword>
<dbReference type="PANTHER" id="PTHR45033">
    <property type="match status" value="1"/>
</dbReference>
<dbReference type="GO" id="GO:0016491">
    <property type="term" value="F:oxidoreductase activity"/>
    <property type="evidence" value="ECO:0007669"/>
    <property type="project" value="InterPro"/>
</dbReference>
<gene>
    <name evidence="2" type="ORF">BCF44_10237</name>
</gene>
<protein>
    <submittedName>
        <fullName evidence="2">NADPH:quinone reductase-like Zn-dependent oxidoreductase</fullName>
    </submittedName>
</protein>
<dbReference type="InterPro" id="IPR052711">
    <property type="entry name" value="Zinc_ADH-like"/>
</dbReference>
<evidence type="ECO:0000313" key="2">
    <source>
        <dbReference type="EMBL" id="REH53816.1"/>
    </source>
</evidence>
<dbReference type="SMART" id="SM00829">
    <property type="entry name" value="PKS_ER"/>
    <property type="match status" value="1"/>
</dbReference>
<dbReference type="InterPro" id="IPR013149">
    <property type="entry name" value="ADH-like_C"/>
</dbReference>
<dbReference type="SUPFAM" id="SSF50129">
    <property type="entry name" value="GroES-like"/>
    <property type="match status" value="1"/>
</dbReference>
<evidence type="ECO:0000313" key="3">
    <source>
        <dbReference type="Proteomes" id="UP000256269"/>
    </source>
</evidence>
<dbReference type="Pfam" id="PF08240">
    <property type="entry name" value="ADH_N"/>
    <property type="match status" value="1"/>
</dbReference>
<dbReference type="Gene3D" id="3.40.50.720">
    <property type="entry name" value="NAD(P)-binding Rossmann-like Domain"/>
    <property type="match status" value="1"/>
</dbReference>
<dbReference type="Pfam" id="PF00107">
    <property type="entry name" value="ADH_zinc_N"/>
    <property type="match status" value="1"/>
</dbReference>
<dbReference type="SUPFAM" id="SSF51735">
    <property type="entry name" value="NAD(P)-binding Rossmann-fold domains"/>
    <property type="match status" value="1"/>
</dbReference>
<proteinExistence type="predicted"/>